<organism evidence="1 2">
    <name type="scientific">Solirubrobacter phytolaccae</name>
    <dbReference type="NCBI Taxonomy" id="1404360"/>
    <lineage>
        <taxon>Bacteria</taxon>
        <taxon>Bacillati</taxon>
        <taxon>Actinomycetota</taxon>
        <taxon>Thermoleophilia</taxon>
        <taxon>Solirubrobacterales</taxon>
        <taxon>Solirubrobacteraceae</taxon>
        <taxon>Solirubrobacter</taxon>
    </lineage>
</organism>
<comment type="caution">
    <text evidence="1">The sequence shown here is derived from an EMBL/GenBank/DDBJ whole genome shotgun (WGS) entry which is preliminary data.</text>
</comment>
<evidence type="ECO:0000313" key="2">
    <source>
        <dbReference type="Proteomes" id="UP001147653"/>
    </source>
</evidence>
<sequence length="118" mass="13096">MQTDRSLITLADLVRRAVAIVDPPGQDPAVEEFAVRYEDADEPIRGLLEHLEERVMWGVDQDAPIVMAQAITIYLAHRLDEIDNTPEHILAHAAKAEFDGSPPETIRAWLADQGVSLS</sequence>
<reference evidence="1" key="1">
    <citation type="submission" date="2022-10" db="EMBL/GenBank/DDBJ databases">
        <title>The WGS of Solirubrobacter phytolaccae KCTC 29190.</title>
        <authorList>
            <person name="Jiang Z."/>
        </authorList>
    </citation>
    <scope>NUCLEOTIDE SEQUENCE</scope>
    <source>
        <strain evidence="1">KCTC 29190</strain>
    </source>
</reference>
<dbReference type="EMBL" id="JAPDDP010000033">
    <property type="protein sequence ID" value="MDA0182291.1"/>
    <property type="molecule type" value="Genomic_DNA"/>
</dbReference>
<gene>
    <name evidence="1" type="ORF">OJ997_18435</name>
</gene>
<dbReference type="RefSeq" id="WP_270026654.1">
    <property type="nucleotide sequence ID" value="NZ_JAPDDP010000033.1"/>
</dbReference>
<dbReference type="AlphaFoldDB" id="A0A9X3NDU6"/>
<evidence type="ECO:0000313" key="1">
    <source>
        <dbReference type="EMBL" id="MDA0182291.1"/>
    </source>
</evidence>
<accession>A0A9X3NDU6</accession>
<dbReference type="Proteomes" id="UP001147653">
    <property type="component" value="Unassembled WGS sequence"/>
</dbReference>
<protein>
    <submittedName>
        <fullName evidence="1">Uncharacterized protein</fullName>
    </submittedName>
</protein>
<name>A0A9X3NDU6_9ACTN</name>
<keyword evidence="2" id="KW-1185">Reference proteome</keyword>
<proteinExistence type="predicted"/>